<dbReference type="KEGG" id="csn:Cyast_2231"/>
<sequence>MEILSLDNLQNYGVNPAEVQKALKIECFGKSFLRKSDVPKKFKEKALFLASELLTKGEQSFVTETNFSYTVWAEEKIAPPAKKVIAQPSNIPPQTSLRKTVVRQAETPVIESVQEKENNVQWNISIRDNNPSVVSQDSPAPEKYQTYRGVAFTVETKEEEKQNVRSKKKPRTYRGVAY</sequence>
<keyword evidence="3" id="KW-1185">Reference proteome</keyword>
<dbReference type="EMBL" id="CP003940">
    <property type="protein sequence ID" value="AFZ48180.1"/>
    <property type="molecule type" value="Genomic_DNA"/>
</dbReference>
<protein>
    <submittedName>
        <fullName evidence="2">Uncharacterized protein</fullName>
    </submittedName>
</protein>
<dbReference type="BioCyc" id="CSTA292563:G1353-2235-MONOMER"/>
<feature type="region of interest" description="Disordered" evidence="1">
    <location>
        <begin position="156"/>
        <end position="178"/>
    </location>
</feature>
<dbReference type="AlphaFoldDB" id="K9YP60"/>
<dbReference type="Proteomes" id="UP000010483">
    <property type="component" value="Chromosome"/>
</dbReference>
<name>K9YP60_CYASC</name>
<proteinExistence type="predicted"/>
<evidence type="ECO:0000313" key="2">
    <source>
        <dbReference type="EMBL" id="AFZ48180.1"/>
    </source>
</evidence>
<accession>K9YP60</accession>
<organism evidence="2 3">
    <name type="scientific">Cyanobacterium stanieri (strain ATCC 29140 / PCC 7202)</name>
    <dbReference type="NCBI Taxonomy" id="292563"/>
    <lineage>
        <taxon>Bacteria</taxon>
        <taxon>Bacillati</taxon>
        <taxon>Cyanobacteriota</taxon>
        <taxon>Cyanophyceae</taxon>
        <taxon>Oscillatoriophycideae</taxon>
        <taxon>Chroococcales</taxon>
        <taxon>Geminocystaceae</taxon>
        <taxon>Cyanobacterium</taxon>
    </lineage>
</organism>
<gene>
    <name evidence="2" type="ordered locus">Cyast_2231</name>
</gene>
<dbReference type="HOGENOM" id="CLU_1508223_0_0_3"/>
<reference evidence="3" key="1">
    <citation type="journal article" date="2013" name="Proc. Natl. Acad. Sci. U.S.A.">
        <title>Improving the coverage of the cyanobacterial phylum using diversity-driven genome sequencing.</title>
        <authorList>
            <person name="Shih P.M."/>
            <person name="Wu D."/>
            <person name="Latifi A."/>
            <person name="Axen S.D."/>
            <person name="Fewer D.P."/>
            <person name="Talla E."/>
            <person name="Calteau A."/>
            <person name="Cai F."/>
            <person name="Tandeau de Marsac N."/>
            <person name="Rippka R."/>
            <person name="Herdman M."/>
            <person name="Sivonen K."/>
            <person name="Coursin T."/>
            <person name="Laurent T."/>
            <person name="Goodwin L."/>
            <person name="Nolan M."/>
            <person name="Davenport K.W."/>
            <person name="Han C.S."/>
            <person name="Rubin E.M."/>
            <person name="Eisen J.A."/>
            <person name="Woyke T."/>
            <person name="Gugger M."/>
            <person name="Kerfeld C.A."/>
        </authorList>
    </citation>
    <scope>NUCLEOTIDE SEQUENCE [LARGE SCALE GENOMIC DNA]</scope>
    <source>
        <strain evidence="3">ATCC 29140 / PCC 7202</strain>
    </source>
</reference>
<evidence type="ECO:0000313" key="3">
    <source>
        <dbReference type="Proteomes" id="UP000010483"/>
    </source>
</evidence>
<evidence type="ECO:0000256" key="1">
    <source>
        <dbReference type="SAM" id="MobiDB-lite"/>
    </source>
</evidence>